<evidence type="ECO:0000313" key="2">
    <source>
        <dbReference type="EMBL" id="GGB44150.1"/>
    </source>
</evidence>
<dbReference type="Pfam" id="PF05114">
    <property type="entry name" value="MbnB_TglH_ChrH"/>
    <property type="match status" value="1"/>
</dbReference>
<sequence length="296" mass="32474">MATSLHSTPATHSRPAGLPAGVGLGIKPQHFEALLTQQPGLGFVEVHAENYMVDGGPLLHYLERVRTLYPLSIHGVGLSIGGAEPIDDNHLNRLRTLVDRYQPNAVSEHLAWSAVDGSFASDLLPLPYTPTTLQRVCEHLDQVQTTLGRTILLENPATYLSFAESCLAEADFIHQVVQRSGCGLLLDINNVYVSSVNHDYSAIDYIEALPLDTVGELHLAGFEEQQDNQGARLLIDSHGAPIAKPVWSLYQYALSRLGPQPTLIERDNHIPPLATLLAEVHQAQHWLQQATTRSRS</sequence>
<proteinExistence type="inferred from homology"/>
<organism evidence="2 3">
    <name type="scientific">Oceanisphaera marina</name>
    <dbReference type="NCBI Taxonomy" id="2017550"/>
    <lineage>
        <taxon>Bacteria</taxon>
        <taxon>Pseudomonadati</taxon>
        <taxon>Pseudomonadota</taxon>
        <taxon>Gammaproteobacteria</taxon>
        <taxon>Aeromonadales</taxon>
        <taxon>Aeromonadaceae</taxon>
        <taxon>Oceanisphaera</taxon>
    </lineage>
</organism>
<evidence type="ECO:0000313" key="3">
    <source>
        <dbReference type="Proteomes" id="UP000646152"/>
    </source>
</evidence>
<evidence type="ECO:0000256" key="1">
    <source>
        <dbReference type="HAMAP-Rule" id="MF_00697"/>
    </source>
</evidence>
<reference evidence="3" key="1">
    <citation type="journal article" date="2019" name="Int. J. Syst. Evol. Microbiol.">
        <title>The Global Catalogue of Microorganisms (GCM) 10K type strain sequencing project: providing services to taxonomists for standard genome sequencing and annotation.</title>
        <authorList>
            <consortium name="The Broad Institute Genomics Platform"/>
            <consortium name="The Broad Institute Genome Sequencing Center for Infectious Disease"/>
            <person name="Wu L."/>
            <person name="Ma J."/>
        </authorList>
    </citation>
    <scope>NUCLEOTIDE SEQUENCE [LARGE SCALE GENOMIC DNA]</scope>
    <source>
        <strain evidence="3">CGMCC 1.15923</strain>
    </source>
</reference>
<dbReference type="RefSeq" id="WP_188629670.1">
    <property type="nucleotide sequence ID" value="NZ_BMKE01000012.1"/>
</dbReference>
<dbReference type="NCBIfam" id="NF003818">
    <property type="entry name" value="PRK05409.1"/>
    <property type="match status" value="1"/>
</dbReference>
<keyword evidence="3" id="KW-1185">Reference proteome</keyword>
<dbReference type="InterPro" id="IPR036237">
    <property type="entry name" value="Xyl_isomerase-like_sf"/>
</dbReference>
<dbReference type="EMBL" id="BMKE01000012">
    <property type="protein sequence ID" value="GGB44150.1"/>
    <property type="molecule type" value="Genomic_DNA"/>
</dbReference>
<dbReference type="PANTHER" id="PTHR42194">
    <property type="entry name" value="UPF0276 PROTEIN HI_1600"/>
    <property type="match status" value="1"/>
</dbReference>
<name>A0ABQ1IKP9_9GAMM</name>
<dbReference type="InterPro" id="IPR007801">
    <property type="entry name" value="MbnB/TglH/ChrH"/>
</dbReference>
<comment type="caution">
    <text evidence="2">The sequence shown here is derived from an EMBL/GenBank/DDBJ whole genome shotgun (WGS) entry which is preliminary data.</text>
</comment>
<dbReference type="Gene3D" id="3.20.20.150">
    <property type="entry name" value="Divalent-metal-dependent TIM barrel enzymes"/>
    <property type="match status" value="1"/>
</dbReference>
<accession>A0ABQ1IKP9</accession>
<dbReference type="HAMAP" id="MF_00697">
    <property type="entry name" value="UPF0276"/>
    <property type="match status" value="1"/>
</dbReference>
<dbReference type="SUPFAM" id="SSF51658">
    <property type="entry name" value="Xylose isomerase-like"/>
    <property type="match status" value="1"/>
</dbReference>
<gene>
    <name evidence="2" type="ORF">GCM10011502_16840</name>
</gene>
<protein>
    <recommendedName>
        <fullName evidence="1">UPF0276 protein GCM10011502_16840</fullName>
    </recommendedName>
</protein>
<comment type="similarity">
    <text evidence="1">Belongs to the UPF0276 family.</text>
</comment>
<dbReference type="Proteomes" id="UP000646152">
    <property type="component" value="Unassembled WGS sequence"/>
</dbReference>
<dbReference type="PANTHER" id="PTHR42194:SF1">
    <property type="entry name" value="UPF0276 PROTEIN HI_1600"/>
    <property type="match status" value="1"/>
</dbReference>